<evidence type="ECO:0000256" key="5">
    <source>
        <dbReference type="ARBA" id="ARBA00022777"/>
    </source>
</evidence>
<dbReference type="SUPFAM" id="SSF55785">
    <property type="entry name" value="PYP-like sensor domain (PAS domain)"/>
    <property type="match status" value="2"/>
</dbReference>
<dbReference type="PROSITE" id="PS50109">
    <property type="entry name" value="HIS_KIN"/>
    <property type="match status" value="1"/>
</dbReference>
<dbReference type="CDD" id="cd00156">
    <property type="entry name" value="REC"/>
    <property type="match status" value="1"/>
</dbReference>
<dbReference type="PROSITE" id="PS50110">
    <property type="entry name" value="RESPONSE_REGULATORY"/>
    <property type="match status" value="1"/>
</dbReference>
<sequence length="784" mass="86931">MASISALVLNRDRSLLQACVEQLTAVDEVRYRLTFEEDEAALFFRLDNKDVDCVLFGQMGSRESDRGLIRLIRKRHPLLPVVMVAPVTRAVPAPGKDKAHKDRASSLHATILNALGTKRYDRVAVPERGLPTILLIDNNPDDRAAILRTFAMIDDLDVVCLECGTMRKALKIIAERQIDCILLDYALPGWTGVEFLHLLKAVTDEPPVIMMIGPDGEATAMAAMQQGAHGYLVKTRISPASLRNAVGNALAQSGLRTVISQQRDKICDQQQDLSQTSRMNDAILAVAPCMIVATDADGMIRTFNPAAERITGYRASEMIGRSTLAALCDPDQLAERLSILGEEQGRPVESGFQAILHWAAHDRSLPAEWQLRRRDSTLCPVQMTITALDEQSADMPGYLAVISDVTRRKKSEIALHRSERQLRLSMHNAPSGIALVDLEMRWLEVNPALCNLLGYESRELHKAVLTDLIHSDEREKTRTDFRAILRGRSETVSKELRLLHKSGGEVSVIFSFSLIRSEDGAPMHFILQIMDISERKQMDRLKSEFISIVSHELRTPLTSINGSLGLLLNTQAESLPVFARELLIVANRNCERLMMLVNDILDIDRISSGQMHFDVKPEPMGQLIDQMVEANTAYAQRLGVKLVAENFDRSLKLKVDFLRLTQVLTNFVSNATKFSDPGDCVEIRSEIRGGRIRISVCDHGCGVPAEYEPRMFTRFAQADSSVARKKNGSGLGLYIAKQMTEHMGGEIGYHPTQGGGATFWVEVPLADAACGPPPAHNTNRALAH</sequence>
<dbReference type="EMBL" id="JAGGJU010000020">
    <property type="protein sequence ID" value="MBP1853550.1"/>
    <property type="molecule type" value="Genomic_DNA"/>
</dbReference>
<dbReference type="InterPro" id="IPR036097">
    <property type="entry name" value="HisK_dim/P_sf"/>
</dbReference>
<dbReference type="InterPro" id="IPR001789">
    <property type="entry name" value="Sig_transdc_resp-reg_receiver"/>
</dbReference>
<evidence type="ECO:0000259" key="8">
    <source>
        <dbReference type="PROSITE" id="PS50110"/>
    </source>
</evidence>
<evidence type="ECO:0000259" key="7">
    <source>
        <dbReference type="PROSITE" id="PS50109"/>
    </source>
</evidence>
<keyword evidence="3 6" id="KW-0597">Phosphoprotein</keyword>
<comment type="caution">
    <text evidence="11">The sequence shown here is derived from an EMBL/GenBank/DDBJ whole genome shotgun (WGS) entry which is preliminary data.</text>
</comment>
<proteinExistence type="predicted"/>
<feature type="domain" description="Histidine kinase" evidence="7">
    <location>
        <begin position="548"/>
        <end position="767"/>
    </location>
</feature>
<keyword evidence="4" id="KW-0808">Transferase</keyword>
<feature type="modified residue" description="4-aspartylphosphate" evidence="6">
    <location>
        <position position="184"/>
    </location>
</feature>
<evidence type="ECO:0000313" key="12">
    <source>
        <dbReference type="Proteomes" id="UP000759443"/>
    </source>
</evidence>
<dbReference type="Pfam" id="PF02518">
    <property type="entry name" value="HATPase_c"/>
    <property type="match status" value="1"/>
</dbReference>
<evidence type="ECO:0000259" key="9">
    <source>
        <dbReference type="PROSITE" id="PS50112"/>
    </source>
</evidence>
<dbReference type="InterPro" id="IPR013767">
    <property type="entry name" value="PAS_fold"/>
</dbReference>
<dbReference type="CDD" id="cd00130">
    <property type="entry name" value="PAS"/>
    <property type="match status" value="2"/>
</dbReference>
<evidence type="ECO:0000256" key="4">
    <source>
        <dbReference type="ARBA" id="ARBA00022679"/>
    </source>
</evidence>
<dbReference type="PROSITE" id="PS50112">
    <property type="entry name" value="PAS"/>
    <property type="match status" value="2"/>
</dbReference>
<dbReference type="SMART" id="SM00086">
    <property type="entry name" value="PAC"/>
    <property type="match status" value="2"/>
</dbReference>
<dbReference type="Pfam" id="PF08447">
    <property type="entry name" value="PAS_3"/>
    <property type="match status" value="1"/>
</dbReference>
<dbReference type="InterPro" id="IPR000700">
    <property type="entry name" value="PAS-assoc_C"/>
</dbReference>
<dbReference type="Pfam" id="PF00989">
    <property type="entry name" value="PAS"/>
    <property type="match status" value="1"/>
</dbReference>
<evidence type="ECO:0000313" key="11">
    <source>
        <dbReference type="EMBL" id="MBP1853550.1"/>
    </source>
</evidence>
<dbReference type="SMART" id="SM00388">
    <property type="entry name" value="HisKA"/>
    <property type="match status" value="1"/>
</dbReference>
<dbReference type="SMART" id="SM00448">
    <property type="entry name" value="REC"/>
    <property type="match status" value="1"/>
</dbReference>
<keyword evidence="5" id="KW-0418">Kinase</keyword>
<dbReference type="InterPro" id="IPR003661">
    <property type="entry name" value="HisK_dim/P_dom"/>
</dbReference>
<dbReference type="CDD" id="cd00082">
    <property type="entry name" value="HisKA"/>
    <property type="match status" value="1"/>
</dbReference>
<name>A0ABS4E6I0_9HYPH</name>
<dbReference type="Gene3D" id="3.40.50.2300">
    <property type="match status" value="1"/>
</dbReference>
<dbReference type="Pfam" id="PF00072">
    <property type="entry name" value="Response_reg"/>
    <property type="match status" value="1"/>
</dbReference>
<reference evidence="11 12" key="1">
    <citation type="submission" date="2021-03" db="EMBL/GenBank/DDBJ databases">
        <title>Genomic Encyclopedia of Type Strains, Phase IV (KMG-IV): sequencing the most valuable type-strain genomes for metagenomic binning, comparative biology and taxonomic classification.</title>
        <authorList>
            <person name="Goeker M."/>
        </authorList>
    </citation>
    <scope>NUCLEOTIDE SEQUENCE [LARGE SCALE GENOMIC DNA]</scope>
    <source>
        <strain evidence="11 12">DSM 21600</strain>
    </source>
</reference>
<dbReference type="Pfam" id="PF00512">
    <property type="entry name" value="HisKA"/>
    <property type="match status" value="1"/>
</dbReference>
<dbReference type="Gene3D" id="1.10.287.130">
    <property type="match status" value="1"/>
</dbReference>
<dbReference type="PANTHER" id="PTHR43047:SF72">
    <property type="entry name" value="OSMOSENSING HISTIDINE PROTEIN KINASE SLN1"/>
    <property type="match status" value="1"/>
</dbReference>
<dbReference type="SMART" id="SM00091">
    <property type="entry name" value="PAS"/>
    <property type="match status" value="2"/>
</dbReference>
<dbReference type="RefSeq" id="WP_209949475.1">
    <property type="nucleotide sequence ID" value="NZ_JAGGJU010000020.1"/>
</dbReference>
<dbReference type="SUPFAM" id="SSF47384">
    <property type="entry name" value="Homodimeric domain of signal transducing histidine kinase"/>
    <property type="match status" value="1"/>
</dbReference>
<evidence type="ECO:0000256" key="1">
    <source>
        <dbReference type="ARBA" id="ARBA00000085"/>
    </source>
</evidence>
<evidence type="ECO:0000256" key="6">
    <source>
        <dbReference type="PROSITE-ProRule" id="PRU00169"/>
    </source>
</evidence>
<feature type="domain" description="PAS" evidence="9">
    <location>
        <begin position="418"/>
        <end position="488"/>
    </location>
</feature>
<dbReference type="Proteomes" id="UP000759443">
    <property type="component" value="Unassembled WGS sequence"/>
</dbReference>
<dbReference type="InterPro" id="IPR003594">
    <property type="entry name" value="HATPase_dom"/>
</dbReference>
<gene>
    <name evidence="11" type="ORF">J2Z17_005012</name>
</gene>
<evidence type="ECO:0000256" key="2">
    <source>
        <dbReference type="ARBA" id="ARBA00012438"/>
    </source>
</evidence>
<dbReference type="Gene3D" id="3.30.565.10">
    <property type="entry name" value="Histidine kinase-like ATPase, C-terminal domain"/>
    <property type="match status" value="1"/>
</dbReference>
<dbReference type="InterPro" id="IPR013655">
    <property type="entry name" value="PAS_fold_3"/>
</dbReference>
<dbReference type="Gene3D" id="3.30.450.20">
    <property type="entry name" value="PAS domain"/>
    <property type="match status" value="2"/>
</dbReference>
<organism evidence="11 12">
    <name type="scientific">Rhizobium halophytocola</name>
    <dbReference type="NCBI Taxonomy" id="735519"/>
    <lineage>
        <taxon>Bacteria</taxon>
        <taxon>Pseudomonadati</taxon>
        <taxon>Pseudomonadota</taxon>
        <taxon>Alphaproteobacteria</taxon>
        <taxon>Hyphomicrobiales</taxon>
        <taxon>Rhizobiaceae</taxon>
        <taxon>Rhizobium/Agrobacterium group</taxon>
        <taxon>Rhizobium</taxon>
    </lineage>
</organism>
<dbReference type="InterPro" id="IPR011006">
    <property type="entry name" value="CheY-like_superfamily"/>
</dbReference>
<dbReference type="EC" id="2.7.13.3" evidence="2"/>
<dbReference type="InterPro" id="IPR036890">
    <property type="entry name" value="HATPase_C_sf"/>
</dbReference>
<feature type="domain" description="PAC" evidence="10">
    <location>
        <begin position="365"/>
        <end position="417"/>
    </location>
</feature>
<dbReference type="PANTHER" id="PTHR43047">
    <property type="entry name" value="TWO-COMPONENT HISTIDINE PROTEIN KINASE"/>
    <property type="match status" value="1"/>
</dbReference>
<comment type="catalytic activity">
    <reaction evidence="1">
        <text>ATP + protein L-histidine = ADP + protein N-phospho-L-histidine.</text>
        <dbReference type="EC" id="2.7.13.3"/>
    </reaction>
</comment>
<dbReference type="InterPro" id="IPR001610">
    <property type="entry name" value="PAC"/>
</dbReference>
<feature type="domain" description="PAC" evidence="10">
    <location>
        <begin position="492"/>
        <end position="544"/>
    </location>
</feature>
<keyword evidence="12" id="KW-1185">Reference proteome</keyword>
<dbReference type="SMART" id="SM00387">
    <property type="entry name" value="HATPase_c"/>
    <property type="match status" value="1"/>
</dbReference>
<feature type="domain" description="Response regulatory" evidence="8">
    <location>
        <begin position="132"/>
        <end position="249"/>
    </location>
</feature>
<dbReference type="SUPFAM" id="SSF52172">
    <property type="entry name" value="CheY-like"/>
    <property type="match status" value="2"/>
</dbReference>
<dbReference type="InterPro" id="IPR004358">
    <property type="entry name" value="Sig_transdc_His_kin-like_C"/>
</dbReference>
<accession>A0ABS4E6I0</accession>
<dbReference type="InterPro" id="IPR000014">
    <property type="entry name" value="PAS"/>
</dbReference>
<evidence type="ECO:0000256" key="3">
    <source>
        <dbReference type="ARBA" id="ARBA00022553"/>
    </source>
</evidence>
<dbReference type="PROSITE" id="PS50113">
    <property type="entry name" value="PAC"/>
    <property type="match status" value="2"/>
</dbReference>
<dbReference type="InterPro" id="IPR035965">
    <property type="entry name" value="PAS-like_dom_sf"/>
</dbReference>
<protein>
    <recommendedName>
        <fullName evidence="2">histidine kinase</fullName>
        <ecNumber evidence="2">2.7.13.3</ecNumber>
    </recommendedName>
</protein>
<evidence type="ECO:0000259" key="10">
    <source>
        <dbReference type="PROSITE" id="PS50113"/>
    </source>
</evidence>
<dbReference type="SUPFAM" id="SSF55874">
    <property type="entry name" value="ATPase domain of HSP90 chaperone/DNA topoisomerase II/histidine kinase"/>
    <property type="match status" value="1"/>
</dbReference>
<feature type="domain" description="PAS" evidence="9">
    <location>
        <begin position="276"/>
        <end position="331"/>
    </location>
</feature>
<dbReference type="PRINTS" id="PR00344">
    <property type="entry name" value="BCTRLSENSOR"/>
</dbReference>
<dbReference type="InterPro" id="IPR005467">
    <property type="entry name" value="His_kinase_dom"/>
</dbReference>
<dbReference type="NCBIfam" id="TIGR00229">
    <property type="entry name" value="sensory_box"/>
    <property type="match status" value="2"/>
</dbReference>